<name>A0A1D8D5Q8_CHLLM</name>
<protein>
    <submittedName>
        <fullName evidence="1">Uncharacterized protein</fullName>
    </submittedName>
</protein>
<dbReference type="EMBL" id="CP017305">
    <property type="protein sequence ID" value="AOS82709.1"/>
    <property type="molecule type" value="Genomic_DNA"/>
</dbReference>
<dbReference type="AlphaFoldDB" id="A0A1D8D5Q8"/>
<accession>A0A1D8D5Q8</accession>
<proteinExistence type="predicted"/>
<evidence type="ECO:0000313" key="2">
    <source>
        <dbReference type="Proteomes" id="UP000095185"/>
    </source>
</evidence>
<evidence type="ECO:0000313" key="1">
    <source>
        <dbReference type="EMBL" id="AOS82709.1"/>
    </source>
</evidence>
<organism evidence="1 2">
    <name type="scientific">Chlorobaculum limnaeum</name>
    <dbReference type="NCBI Taxonomy" id="274537"/>
    <lineage>
        <taxon>Bacteria</taxon>
        <taxon>Pseudomonadati</taxon>
        <taxon>Chlorobiota</taxon>
        <taxon>Chlorobiia</taxon>
        <taxon>Chlorobiales</taxon>
        <taxon>Chlorobiaceae</taxon>
        <taxon>Chlorobaculum</taxon>
    </lineage>
</organism>
<reference evidence="1" key="1">
    <citation type="submission" date="2016-09" db="EMBL/GenBank/DDBJ databases">
        <title>Genome sequence of Chlorobaculum limnaeum.</title>
        <authorList>
            <person name="Liu Z."/>
            <person name="Tank M."/>
            <person name="Bryant D.A."/>
        </authorList>
    </citation>
    <scope>NUCLEOTIDE SEQUENCE [LARGE SCALE GENOMIC DNA]</scope>
    <source>
        <strain evidence="1">DSM 1677</strain>
    </source>
</reference>
<dbReference type="Proteomes" id="UP000095185">
    <property type="component" value="Chromosome"/>
</dbReference>
<sequence length="103" mass="11790">MNGLSLFRSNDSECRKVSLIPVFISCDQFETRDGGMCSDKKVRQRGALFAFVLSVVEKRFASKKKGLLRNVQHLQSAFRQRCLQLLDLFKANGNFGIDDWIDE</sequence>
<keyword evidence="2" id="KW-1185">Reference proteome</keyword>
<dbReference type="KEGG" id="clz:BIU88_00155"/>
<gene>
    <name evidence="1" type="ORF">BIU88_00155</name>
</gene>